<keyword evidence="9" id="KW-1015">Disulfide bond</keyword>
<dbReference type="GO" id="GO:0004984">
    <property type="term" value="F:olfactory receptor activity"/>
    <property type="evidence" value="ECO:0007669"/>
    <property type="project" value="InterPro"/>
</dbReference>
<dbReference type="PRINTS" id="PR00245">
    <property type="entry name" value="OLFACTORYR"/>
</dbReference>
<protein>
    <recommendedName>
        <fullName evidence="14">Olfactory receptor</fullName>
    </recommendedName>
</protein>
<dbReference type="PRINTS" id="PR00237">
    <property type="entry name" value="GPCRRHODOPSN"/>
</dbReference>
<dbReference type="InterPro" id="IPR017452">
    <property type="entry name" value="GPCR_Rhodpsn_7TM"/>
</dbReference>
<dbReference type="FunFam" id="1.20.1070.10:FF:000024">
    <property type="entry name" value="Olfactory receptor"/>
    <property type="match status" value="1"/>
</dbReference>
<evidence type="ECO:0000256" key="4">
    <source>
        <dbReference type="ARBA" id="ARBA00022692"/>
    </source>
</evidence>
<gene>
    <name evidence="17" type="primary">LOC116957145</name>
</gene>
<dbReference type="SUPFAM" id="SSF81321">
    <property type="entry name" value="Family A G protein-coupled receptor-like"/>
    <property type="match status" value="1"/>
</dbReference>
<comment type="subcellular location">
    <subcellularLocation>
        <location evidence="1 14">Cell membrane</location>
        <topology evidence="1 14">Multi-pass membrane protein</topology>
    </subcellularLocation>
</comment>
<dbReference type="GO" id="GO:0005886">
    <property type="term" value="C:plasma membrane"/>
    <property type="evidence" value="ECO:0007669"/>
    <property type="project" value="UniProtKB-SubCell"/>
</dbReference>
<keyword evidence="4 13" id="KW-0812">Transmembrane</keyword>
<evidence type="ECO:0000256" key="12">
    <source>
        <dbReference type="ARBA" id="ARBA00023224"/>
    </source>
</evidence>
<dbReference type="InterPro" id="IPR000725">
    <property type="entry name" value="Olfact_rcpt"/>
</dbReference>
<name>A0AAJ7UEK2_PETMA</name>
<dbReference type="Gene3D" id="1.20.1070.10">
    <property type="entry name" value="Rhodopsin 7-helix transmembrane proteins"/>
    <property type="match status" value="1"/>
</dbReference>
<dbReference type="InterPro" id="IPR000276">
    <property type="entry name" value="GPCR_Rhodpsn"/>
</dbReference>
<comment type="similarity">
    <text evidence="13">Belongs to the G-protein coupled receptor 1 family.</text>
</comment>
<keyword evidence="10 13" id="KW-0675">Receptor</keyword>
<evidence type="ECO:0000256" key="3">
    <source>
        <dbReference type="ARBA" id="ARBA00022606"/>
    </source>
</evidence>
<feature type="transmembrane region" description="Helical" evidence="14">
    <location>
        <begin position="64"/>
        <end position="88"/>
    </location>
</feature>
<evidence type="ECO:0000313" key="16">
    <source>
        <dbReference type="Proteomes" id="UP001318040"/>
    </source>
</evidence>
<feature type="transmembrane region" description="Helical" evidence="14">
    <location>
        <begin position="272"/>
        <end position="295"/>
    </location>
</feature>
<evidence type="ECO:0000256" key="7">
    <source>
        <dbReference type="ARBA" id="ARBA00023040"/>
    </source>
</evidence>
<feature type="transmembrane region" description="Helical" evidence="14">
    <location>
        <begin position="315"/>
        <end position="342"/>
    </location>
</feature>
<evidence type="ECO:0000256" key="11">
    <source>
        <dbReference type="ARBA" id="ARBA00023180"/>
    </source>
</evidence>
<feature type="transmembrane region" description="Helical" evidence="14">
    <location>
        <begin position="97"/>
        <end position="116"/>
    </location>
</feature>
<evidence type="ECO:0000256" key="13">
    <source>
        <dbReference type="RuleBase" id="RU000688"/>
    </source>
</evidence>
<dbReference type="PANTHER" id="PTHR26451:SF860">
    <property type="entry name" value="ODORANT RECEPTOR-RELATED"/>
    <property type="match status" value="1"/>
</dbReference>
<keyword evidence="12 13" id="KW-0807">Transducer</keyword>
<dbReference type="AlphaFoldDB" id="A0AAJ7UEK2"/>
<accession>A0AAJ7UEK2</accession>
<keyword evidence="3 14" id="KW-0716">Sensory transduction</keyword>
<feature type="transmembrane region" description="Helical" evidence="14">
    <location>
        <begin position="136"/>
        <end position="157"/>
    </location>
</feature>
<dbReference type="KEGG" id="pmrn:116957145"/>
<dbReference type="InterPro" id="IPR052921">
    <property type="entry name" value="GPCR1_Superfamily_Member"/>
</dbReference>
<dbReference type="PROSITE" id="PS50262">
    <property type="entry name" value="G_PROTEIN_RECEP_F1_2"/>
    <property type="match status" value="1"/>
</dbReference>
<dbReference type="PROSITE" id="PS00237">
    <property type="entry name" value="G_PROTEIN_RECEP_F1_1"/>
    <property type="match status" value="1"/>
</dbReference>
<evidence type="ECO:0000256" key="10">
    <source>
        <dbReference type="ARBA" id="ARBA00023170"/>
    </source>
</evidence>
<feature type="transmembrane region" description="Helical" evidence="14">
    <location>
        <begin position="178"/>
        <end position="203"/>
    </location>
</feature>
<evidence type="ECO:0000256" key="6">
    <source>
        <dbReference type="ARBA" id="ARBA00022989"/>
    </source>
</evidence>
<reference evidence="17" key="1">
    <citation type="submission" date="2025-08" db="UniProtKB">
        <authorList>
            <consortium name="RefSeq"/>
        </authorList>
    </citation>
    <scope>IDENTIFICATION</scope>
    <source>
        <tissue evidence="17">Sperm</tissue>
    </source>
</reference>
<keyword evidence="7 13" id="KW-0297">G-protein coupled receptor</keyword>
<feature type="domain" description="G-protein coupled receptors family 1 profile" evidence="15">
    <location>
        <begin position="79"/>
        <end position="329"/>
    </location>
</feature>
<evidence type="ECO:0000259" key="15">
    <source>
        <dbReference type="PROSITE" id="PS50262"/>
    </source>
</evidence>
<evidence type="ECO:0000256" key="8">
    <source>
        <dbReference type="ARBA" id="ARBA00023136"/>
    </source>
</evidence>
<evidence type="ECO:0000256" key="14">
    <source>
        <dbReference type="RuleBase" id="RU363047"/>
    </source>
</evidence>
<evidence type="ECO:0000313" key="17">
    <source>
        <dbReference type="RefSeq" id="XP_032835001.1"/>
    </source>
</evidence>
<evidence type="ECO:0000256" key="2">
    <source>
        <dbReference type="ARBA" id="ARBA00022475"/>
    </source>
</evidence>
<keyword evidence="2 14" id="KW-1003">Cell membrane</keyword>
<sequence length="360" mass="38459">MDNTIGNNSTAVAGTAIINLTSPSWSSPSSSSSSPSSLLSFFAYPGVPLYLNSPFRSPESLRPFAFTVILVLYCLIVMGNTLLCLLILRDPRLHRPMYILLANLSLNGLVGSSATLPRAMRDLVAPGAITAAECLAQVYFVHVYMSLEYYILASMSIDRYLAVCRPLRYGALVGNARALRACAAVHAAAAACVSAVLCLVLRLDLCRGRVVDDLSCSHMALAKLACNDTAVNDSAGIAVTALTMGVGMALVAASYARILFECRKAARRGRKAAGTCAAHLGSLGVFALCGLAIVAMPRVERYARVSPQVRGVVNMAVYVLPPLLNPVIYGLRTAEIRAWLAARVSLRRRRRRGREVAPAA</sequence>
<evidence type="ECO:0000256" key="1">
    <source>
        <dbReference type="ARBA" id="ARBA00004651"/>
    </source>
</evidence>
<keyword evidence="5 14" id="KW-0552">Olfaction</keyword>
<dbReference type="RefSeq" id="XP_032835001.1">
    <property type="nucleotide sequence ID" value="XM_032979110.1"/>
</dbReference>
<dbReference type="GeneID" id="116957145"/>
<dbReference type="Proteomes" id="UP001318040">
    <property type="component" value="Chromosome 70"/>
</dbReference>
<dbReference type="GO" id="GO:0005549">
    <property type="term" value="F:odorant binding"/>
    <property type="evidence" value="ECO:0007669"/>
    <property type="project" value="TreeGrafter"/>
</dbReference>
<proteinExistence type="inferred from homology"/>
<keyword evidence="6 14" id="KW-1133">Transmembrane helix</keyword>
<keyword evidence="8 14" id="KW-0472">Membrane</keyword>
<keyword evidence="16" id="KW-1185">Reference proteome</keyword>
<dbReference type="PANTHER" id="PTHR26451">
    <property type="entry name" value="G_PROTEIN_RECEP_F1_2 DOMAIN-CONTAINING PROTEIN"/>
    <property type="match status" value="1"/>
</dbReference>
<dbReference type="Pfam" id="PF13853">
    <property type="entry name" value="7tm_4"/>
    <property type="match status" value="1"/>
</dbReference>
<evidence type="ECO:0000256" key="5">
    <source>
        <dbReference type="ARBA" id="ARBA00022725"/>
    </source>
</evidence>
<evidence type="ECO:0000256" key="9">
    <source>
        <dbReference type="ARBA" id="ARBA00023157"/>
    </source>
</evidence>
<organism evidence="16 17">
    <name type="scientific">Petromyzon marinus</name>
    <name type="common">Sea lamprey</name>
    <dbReference type="NCBI Taxonomy" id="7757"/>
    <lineage>
        <taxon>Eukaryota</taxon>
        <taxon>Metazoa</taxon>
        <taxon>Chordata</taxon>
        <taxon>Craniata</taxon>
        <taxon>Vertebrata</taxon>
        <taxon>Cyclostomata</taxon>
        <taxon>Hyperoartia</taxon>
        <taxon>Petromyzontiformes</taxon>
        <taxon>Petromyzontidae</taxon>
        <taxon>Petromyzon</taxon>
    </lineage>
</organism>
<feature type="transmembrane region" description="Helical" evidence="14">
    <location>
        <begin position="237"/>
        <end position="260"/>
    </location>
</feature>
<dbReference type="GO" id="GO:0004930">
    <property type="term" value="F:G protein-coupled receptor activity"/>
    <property type="evidence" value="ECO:0007669"/>
    <property type="project" value="UniProtKB-KW"/>
</dbReference>
<keyword evidence="11" id="KW-0325">Glycoprotein</keyword>